<keyword evidence="1" id="KW-0472">Membrane</keyword>
<keyword evidence="3" id="KW-1185">Reference proteome</keyword>
<comment type="caution">
    <text evidence="2">The sequence shown here is derived from an EMBL/GenBank/DDBJ whole genome shotgun (WGS) entry which is preliminary data.</text>
</comment>
<dbReference type="Proteomes" id="UP000239549">
    <property type="component" value="Unassembled WGS sequence"/>
</dbReference>
<keyword evidence="1" id="KW-1133">Transmembrane helix</keyword>
<organism evidence="2 3">
    <name type="scientific">Desulfocucumis palustris</name>
    <dbReference type="NCBI Taxonomy" id="1898651"/>
    <lineage>
        <taxon>Bacteria</taxon>
        <taxon>Bacillati</taxon>
        <taxon>Bacillota</taxon>
        <taxon>Clostridia</taxon>
        <taxon>Eubacteriales</taxon>
        <taxon>Desulfocucumaceae</taxon>
        <taxon>Desulfocucumis</taxon>
    </lineage>
</organism>
<name>A0A2L2XER8_9FIRM</name>
<reference evidence="3" key="1">
    <citation type="submission" date="2018-02" db="EMBL/GenBank/DDBJ databases">
        <title>Genome sequence of Desulfocucumis palustris strain NAW-5.</title>
        <authorList>
            <person name="Watanabe M."/>
            <person name="Kojima H."/>
            <person name="Fukui M."/>
        </authorList>
    </citation>
    <scope>NUCLEOTIDE SEQUENCE [LARGE SCALE GENOMIC DNA]</scope>
    <source>
        <strain evidence="3">NAW-5</strain>
    </source>
</reference>
<accession>A0A2L2XER8</accession>
<gene>
    <name evidence="2" type="ORF">DCCM_3957</name>
</gene>
<proteinExistence type="predicted"/>
<dbReference type="AlphaFoldDB" id="A0A2L2XER8"/>
<evidence type="ECO:0000313" key="2">
    <source>
        <dbReference type="EMBL" id="GBF34837.1"/>
    </source>
</evidence>
<sequence>MILPRLSPLRTSVNLQYIYIMLGISVFIYYPLWKKIIIIVVEMNTRD</sequence>
<evidence type="ECO:0000313" key="3">
    <source>
        <dbReference type="Proteomes" id="UP000239549"/>
    </source>
</evidence>
<evidence type="ECO:0000256" key="1">
    <source>
        <dbReference type="SAM" id="Phobius"/>
    </source>
</evidence>
<protein>
    <submittedName>
        <fullName evidence="2">Uncharacterized protein</fullName>
    </submittedName>
</protein>
<feature type="transmembrane region" description="Helical" evidence="1">
    <location>
        <begin position="15"/>
        <end position="33"/>
    </location>
</feature>
<dbReference type="EMBL" id="BFAV01000150">
    <property type="protein sequence ID" value="GBF34837.1"/>
    <property type="molecule type" value="Genomic_DNA"/>
</dbReference>
<keyword evidence="1" id="KW-0812">Transmembrane</keyword>